<feature type="region of interest" description="Disordered" evidence="1">
    <location>
        <begin position="309"/>
        <end position="328"/>
    </location>
</feature>
<reference evidence="2 3" key="1">
    <citation type="submission" date="2019-08" db="EMBL/GenBank/DDBJ databases">
        <title>A chromosome-level genome assembly, high-density linkage maps, and genome scans reveal the genomic architecture of hybrid incompatibilities underlying speciation via character displacement in darters (Percidae: Etheostominae).</title>
        <authorList>
            <person name="Moran R.L."/>
            <person name="Catchen J.M."/>
            <person name="Fuller R.C."/>
        </authorList>
    </citation>
    <scope>NUCLEOTIDE SEQUENCE [LARGE SCALE GENOMIC DNA]</scope>
    <source>
        <strain evidence="2">EspeVRDwgs_2016</strain>
        <tissue evidence="2">Muscle</tissue>
    </source>
</reference>
<protein>
    <submittedName>
        <fullName evidence="2">Uncharacterized protein</fullName>
    </submittedName>
</protein>
<feature type="compositionally biased region" description="Polar residues" evidence="1">
    <location>
        <begin position="309"/>
        <end position="319"/>
    </location>
</feature>
<evidence type="ECO:0000256" key="1">
    <source>
        <dbReference type="SAM" id="MobiDB-lite"/>
    </source>
</evidence>
<organism evidence="2 3">
    <name type="scientific">Etheostoma spectabile</name>
    <name type="common">orangethroat darter</name>
    <dbReference type="NCBI Taxonomy" id="54343"/>
    <lineage>
        <taxon>Eukaryota</taxon>
        <taxon>Metazoa</taxon>
        <taxon>Chordata</taxon>
        <taxon>Craniata</taxon>
        <taxon>Vertebrata</taxon>
        <taxon>Euteleostomi</taxon>
        <taxon>Actinopterygii</taxon>
        <taxon>Neopterygii</taxon>
        <taxon>Teleostei</taxon>
        <taxon>Neoteleostei</taxon>
        <taxon>Acanthomorphata</taxon>
        <taxon>Eupercaria</taxon>
        <taxon>Perciformes</taxon>
        <taxon>Percoidei</taxon>
        <taxon>Percidae</taxon>
        <taxon>Etheostomatinae</taxon>
        <taxon>Etheostoma</taxon>
    </lineage>
</organism>
<comment type="caution">
    <text evidence="2">The sequence shown here is derived from an EMBL/GenBank/DDBJ whole genome shotgun (WGS) entry which is preliminary data.</text>
</comment>
<dbReference type="Proteomes" id="UP000327493">
    <property type="component" value="Chromosome 7"/>
</dbReference>
<evidence type="ECO:0000313" key="3">
    <source>
        <dbReference type="Proteomes" id="UP000327493"/>
    </source>
</evidence>
<accession>A0A5J5DCW4</accession>
<gene>
    <name evidence="2" type="ORF">FQN60_001788</name>
</gene>
<proteinExistence type="predicted"/>
<keyword evidence="3" id="KW-1185">Reference proteome</keyword>
<dbReference type="EMBL" id="VOFY01000007">
    <property type="protein sequence ID" value="KAA8590845.1"/>
    <property type="molecule type" value="Genomic_DNA"/>
</dbReference>
<evidence type="ECO:0000313" key="2">
    <source>
        <dbReference type="EMBL" id="KAA8590845.1"/>
    </source>
</evidence>
<sequence>MFCLTSAGVEVSGGVEVGAGVTIWIGTGAGHDGELDSLGSTEEDGFIKIDLGKGFVGGCEEAGAEGDAEILSLKGAYGTDGLWVVSLGPEVTPDKVENLLAAVRGSRLVMVTVDTAGITTGVSGVGDAGDSMTGEAGDSKVGEAGESIIGEAGDSTIVNSGASMIRRDDVGESMSEQFSPFKQDAAEGALDALSDLVIGLRGSGGGSTGCSSVGAEEDFWPDAEADTWLDGGWGLGCFFGMTYVVLVTIRAPVSWCLGAEVDGDDGSLKDRHQDKDNGQINTCCNIGIHQDNTSVHPATPALRTAVKQMRSQPASSPDLNPTGKHHGPDLLQKYGSTLQLHLQRLIGSMKRQAAVDATVRSASLQQQVASNFSSSIPAAQSLFIENPILANIGPMQRGEELSVSISVSGSGSGSGSGFVTGNSCFSSTTNTDF</sequence>
<name>A0A5J5DCW4_9PERO</name>
<dbReference type="AlphaFoldDB" id="A0A5J5DCW4"/>